<evidence type="ECO:0000313" key="1">
    <source>
        <dbReference type="EMBL" id="CAB5224119.1"/>
    </source>
</evidence>
<protein>
    <submittedName>
        <fullName evidence="1">Uncharacterized protein</fullName>
    </submittedName>
</protein>
<gene>
    <name evidence="1" type="ORF">UFOVP388_50</name>
</gene>
<sequence length="45" mass="5236">MNVTKEFLEQGYIIHNDTQISIEIDGMIFLYTVENTAQFVIDNNL</sequence>
<proteinExistence type="predicted"/>
<name>A0A6J7X119_9CAUD</name>
<organism evidence="1">
    <name type="scientific">uncultured Caudovirales phage</name>
    <dbReference type="NCBI Taxonomy" id="2100421"/>
    <lineage>
        <taxon>Viruses</taxon>
        <taxon>Duplodnaviria</taxon>
        <taxon>Heunggongvirae</taxon>
        <taxon>Uroviricota</taxon>
        <taxon>Caudoviricetes</taxon>
        <taxon>Peduoviridae</taxon>
        <taxon>Maltschvirus</taxon>
        <taxon>Maltschvirus maltsch</taxon>
    </lineage>
</organism>
<accession>A0A6J7X119</accession>
<reference evidence="1" key="1">
    <citation type="submission" date="2020-05" db="EMBL/GenBank/DDBJ databases">
        <authorList>
            <person name="Chiriac C."/>
            <person name="Salcher M."/>
            <person name="Ghai R."/>
            <person name="Kavagutti S V."/>
        </authorList>
    </citation>
    <scope>NUCLEOTIDE SEQUENCE</scope>
</reference>
<dbReference type="EMBL" id="LR798324">
    <property type="protein sequence ID" value="CAB5224119.1"/>
    <property type="molecule type" value="Genomic_DNA"/>
</dbReference>